<sequence>MILDTHSGTSTPASSTSGTSAERPAHHVVNPITGSLSFKNPWPSASAPTASELLFGGSWLGWPKLHLNRHPKARELQVLDVGDFGQAKVRELKETARKLGKGDKVGFARATWLGHAGMFVQIPLDTAVDPVSVFRTASKSEETGTPFDAMQSGKQDGSTLHLLFDPIFSERAGPTSYTGPGRIRASPCSVEELPRVDAVLISHNHYDHLDANSIKSLLDRFPKAHYFVPLGNKSWFSATGVPLSLIHELDWWDEVELSPEDFGIGPTKLASPFSASDSLPTSFGSAAANAAPGSTGEKGEDAERVRFSCVPAQHNSGRSPGDQGSTLWCGWVVEYFVDYGPPATAKSKRQVEPDTTPTLTSQAEILDNDTKVVPPLLVDEPEQGILDSAVVDDDDDEADEGVYLVQRNPPRSVQLTVPGPAHSPDASSTPTPTESLSDLSIDTNESIHSDDSKARRRKSSVSQFLHRSASFSKQVSRKLSLSRSKDRTGHGDRSASLPMSHDNSLDAPARPHMSRSNSLRAARELQREQEALAAGSLSVPDPNSDGTRSAPPATRAGAAHTLDSEDPEERERLIRETEAELARVRDEKKRQRALREERESIERERISARGGQSRRVTRKGAVFHAGDTGYRRHRRCVQPVCPAFDEIGDRFGPFDLSFIPIWRGGSLGFVSAIGLRLHHENISSAVHGCPADAVDIHLDVRSRNSIGMHFGTFIGAESESLEAIIELAEAVEDAGVKALDDPNEDELGRMGVIDIGETWCTESESFPLATRCREGDPGRSRTDKSETVPTVHPLLIVSSA</sequence>
<evidence type="ECO:0000256" key="1">
    <source>
        <dbReference type="SAM" id="MobiDB-lite"/>
    </source>
</evidence>
<feature type="compositionally biased region" description="Basic and acidic residues" evidence="1">
    <location>
        <begin position="483"/>
        <end position="493"/>
    </location>
</feature>
<feature type="compositionally biased region" description="Low complexity" evidence="1">
    <location>
        <begin position="7"/>
        <end position="21"/>
    </location>
</feature>
<feature type="compositionally biased region" description="Basic and acidic residues" evidence="1">
    <location>
        <begin position="521"/>
        <end position="530"/>
    </location>
</feature>
<reference evidence="3 4" key="1">
    <citation type="journal article" date="2018" name="Front. Microbiol.">
        <title>Prospects for Fungal Bioremediation of Acidic Radioactive Waste Sites: Characterization and Genome Sequence of Rhodotorula taiwanensis MD1149.</title>
        <authorList>
            <person name="Tkavc R."/>
            <person name="Matrosova V.Y."/>
            <person name="Grichenko O.E."/>
            <person name="Gostincar C."/>
            <person name="Volpe R.P."/>
            <person name="Klimenkova P."/>
            <person name="Gaidamakova E.K."/>
            <person name="Zhou C.E."/>
            <person name="Stewart B.J."/>
            <person name="Lyman M.G."/>
            <person name="Malfatti S.A."/>
            <person name="Rubinfeld B."/>
            <person name="Courtot M."/>
            <person name="Singh J."/>
            <person name="Dalgard C.L."/>
            <person name="Hamilton T."/>
            <person name="Frey K.G."/>
            <person name="Gunde-Cimerman N."/>
            <person name="Dugan L."/>
            <person name="Daly M.J."/>
        </authorList>
    </citation>
    <scope>NUCLEOTIDE SEQUENCE [LARGE SCALE GENOMIC DNA]</scope>
    <source>
        <strain evidence="3 4">MD1149</strain>
    </source>
</reference>
<dbReference type="OrthoDB" id="332863at2759"/>
<dbReference type="EMBL" id="PJQD01000023">
    <property type="protein sequence ID" value="POY74649.1"/>
    <property type="molecule type" value="Genomic_DNA"/>
</dbReference>
<comment type="caution">
    <text evidence="3">The sequence shown here is derived from an EMBL/GenBank/DDBJ whole genome shotgun (WGS) entry which is preliminary data.</text>
</comment>
<dbReference type="GO" id="GO:0070290">
    <property type="term" value="F:N-acylphosphatidylethanolamine-specific phospholipase D activity"/>
    <property type="evidence" value="ECO:0007669"/>
    <property type="project" value="TreeGrafter"/>
</dbReference>
<dbReference type="Gene3D" id="3.60.15.10">
    <property type="entry name" value="Ribonuclease Z/Hydroxyacylglutathione hydrolase-like"/>
    <property type="match status" value="2"/>
</dbReference>
<evidence type="ECO:0000259" key="2">
    <source>
        <dbReference type="Pfam" id="PF12706"/>
    </source>
</evidence>
<dbReference type="SUPFAM" id="SSF56281">
    <property type="entry name" value="Metallo-hydrolase/oxidoreductase"/>
    <property type="match status" value="1"/>
</dbReference>
<feature type="region of interest" description="Disordered" evidence="1">
    <location>
        <begin position="406"/>
        <end position="615"/>
    </location>
</feature>
<accession>A0A2S5BCZ9</accession>
<dbReference type="GO" id="GO:0005737">
    <property type="term" value="C:cytoplasm"/>
    <property type="evidence" value="ECO:0007669"/>
    <property type="project" value="TreeGrafter"/>
</dbReference>
<dbReference type="AlphaFoldDB" id="A0A2S5BCZ9"/>
<protein>
    <recommendedName>
        <fullName evidence="2">Metallo-beta-lactamase domain-containing protein</fullName>
    </recommendedName>
</protein>
<feature type="compositionally biased region" description="Basic and acidic residues" evidence="1">
    <location>
        <begin position="569"/>
        <end position="607"/>
    </location>
</feature>
<feature type="region of interest" description="Disordered" evidence="1">
    <location>
        <begin position="1"/>
        <end position="25"/>
    </location>
</feature>
<name>A0A2S5BCZ9_9BASI</name>
<organism evidence="3 4">
    <name type="scientific">Rhodotorula taiwanensis</name>
    <dbReference type="NCBI Taxonomy" id="741276"/>
    <lineage>
        <taxon>Eukaryota</taxon>
        <taxon>Fungi</taxon>
        <taxon>Dikarya</taxon>
        <taxon>Basidiomycota</taxon>
        <taxon>Pucciniomycotina</taxon>
        <taxon>Microbotryomycetes</taxon>
        <taxon>Sporidiobolales</taxon>
        <taxon>Sporidiobolaceae</taxon>
        <taxon>Rhodotorula</taxon>
    </lineage>
</organism>
<dbReference type="STRING" id="741276.A0A2S5BCZ9"/>
<feature type="compositionally biased region" description="Polar residues" evidence="1">
    <location>
        <begin position="425"/>
        <end position="444"/>
    </location>
</feature>
<dbReference type="PANTHER" id="PTHR15032">
    <property type="entry name" value="N-ACYL-PHOSPHATIDYLETHANOLAMINE-HYDROLYZING PHOSPHOLIPASE D"/>
    <property type="match status" value="1"/>
</dbReference>
<evidence type="ECO:0000313" key="3">
    <source>
        <dbReference type="EMBL" id="POY74649.1"/>
    </source>
</evidence>
<gene>
    <name evidence="3" type="ORF">BMF94_2411</name>
</gene>
<dbReference type="InterPro" id="IPR036866">
    <property type="entry name" value="RibonucZ/Hydroxyglut_hydro"/>
</dbReference>
<dbReference type="Pfam" id="PF12706">
    <property type="entry name" value="Lactamase_B_2"/>
    <property type="match status" value="1"/>
</dbReference>
<dbReference type="PANTHER" id="PTHR15032:SF4">
    <property type="entry name" value="N-ACYL-PHOSPHATIDYLETHANOLAMINE-HYDROLYZING PHOSPHOLIPASE D"/>
    <property type="match status" value="1"/>
</dbReference>
<dbReference type="Proteomes" id="UP000237144">
    <property type="component" value="Unassembled WGS sequence"/>
</dbReference>
<feature type="compositionally biased region" description="Polar residues" evidence="1">
    <location>
        <begin position="463"/>
        <end position="474"/>
    </location>
</feature>
<proteinExistence type="predicted"/>
<feature type="domain" description="Metallo-beta-lactamase" evidence="2">
    <location>
        <begin position="162"/>
        <end position="267"/>
    </location>
</feature>
<evidence type="ECO:0000313" key="4">
    <source>
        <dbReference type="Proteomes" id="UP000237144"/>
    </source>
</evidence>
<keyword evidence="4" id="KW-1185">Reference proteome</keyword>
<dbReference type="GO" id="GO:0070292">
    <property type="term" value="P:N-acylphosphatidylethanolamine metabolic process"/>
    <property type="evidence" value="ECO:0007669"/>
    <property type="project" value="TreeGrafter"/>
</dbReference>
<dbReference type="InterPro" id="IPR001279">
    <property type="entry name" value="Metallo-B-lactamas"/>
</dbReference>
<dbReference type="GO" id="GO:0070291">
    <property type="term" value="P:N-acylethanolamine metabolic process"/>
    <property type="evidence" value="ECO:0007669"/>
    <property type="project" value="TreeGrafter"/>
</dbReference>